<protein>
    <submittedName>
        <fullName evidence="2">PadR family transcriptional regulator</fullName>
    </submittedName>
</protein>
<evidence type="ECO:0000313" key="3">
    <source>
        <dbReference type="Proteomes" id="UP000316560"/>
    </source>
</evidence>
<feature type="domain" description="Transcription regulator PadR N-terminal" evidence="1">
    <location>
        <begin position="18"/>
        <end position="85"/>
    </location>
</feature>
<dbReference type="PANTHER" id="PTHR33169:SF13">
    <property type="entry name" value="PADR-FAMILY TRANSCRIPTIONAL REGULATOR"/>
    <property type="match status" value="1"/>
</dbReference>
<evidence type="ECO:0000313" key="2">
    <source>
        <dbReference type="EMBL" id="TQO19907.1"/>
    </source>
</evidence>
<dbReference type="InterPro" id="IPR036390">
    <property type="entry name" value="WH_DNA-bd_sf"/>
</dbReference>
<dbReference type="Gene3D" id="1.10.10.10">
    <property type="entry name" value="Winged helix-like DNA-binding domain superfamily/Winged helix DNA-binding domain"/>
    <property type="match status" value="1"/>
</dbReference>
<accession>A0A8H2K8B2</accession>
<dbReference type="SUPFAM" id="SSF46785">
    <property type="entry name" value="Winged helix' DNA-binding domain"/>
    <property type="match status" value="1"/>
</dbReference>
<dbReference type="AlphaFoldDB" id="A0A8H2K8B2"/>
<dbReference type="OrthoDB" id="122286at2"/>
<dbReference type="PANTHER" id="PTHR33169">
    <property type="entry name" value="PADR-FAMILY TRANSCRIPTIONAL REGULATOR"/>
    <property type="match status" value="1"/>
</dbReference>
<dbReference type="InterPro" id="IPR005149">
    <property type="entry name" value="Tscrpt_reg_PadR_N"/>
</dbReference>
<dbReference type="Pfam" id="PF03551">
    <property type="entry name" value="PadR"/>
    <property type="match status" value="1"/>
</dbReference>
<dbReference type="EMBL" id="VFRA01000001">
    <property type="protein sequence ID" value="TQO19907.1"/>
    <property type="molecule type" value="Genomic_DNA"/>
</dbReference>
<gene>
    <name evidence="2" type="ORF">FB472_1508</name>
</gene>
<reference evidence="2 3" key="1">
    <citation type="submission" date="2019-06" db="EMBL/GenBank/DDBJ databases">
        <title>Sequencing the genomes of 1000 actinobacteria strains.</title>
        <authorList>
            <person name="Klenk H.-P."/>
        </authorList>
    </citation>
    <scope>NUCLEOTIDE SEQUENCE [LARGE SCALE GENOMIC DNA]</scope>
    <source>
        <strain evidence="2 3">DSM 21947</strain>
    </source>
</reference>
<dbReference type="InterPro" id="IPR036388">
    <property type="entry name" value="WH-like_DNA-bd_sf"/>
</dbReference>
<dbReference type="InterPro" id="IPR052509">
    <property type="entry name" value="Metal_resp_DNA-bind_regulator"/>
</dbReference>
<sequence>MRRNPRLPLTETVAYILLALIQPAHGYAIMARVETMSDDAVRLAPGTLYGALENLVKQKLITRVADADPRRKVYQITELGYQTLAQDAERMAHLVRVFERTQGGIEK</sequence>
<evidence type="ECO:0000259" key="1">
    <source>
        <dbReference type="Pfam" id="PF03551"/>
    </source>
</evidence>
<organism evidence="2 3">
    <name type="scientific">Rhodoglobus vestalii</name>
    <dbReference type="NCBI Taxonomy" id="193384"/>
    <lineage>
        <taxon>Bacteria</taxon>
        <taxon>Bacillati</taxon>
        <taxon>Actinomycetota</taxon>
        <taxon>Actinomycetes</taxon>
        <taxon>Micrococcales</taxon>
        <taxon>Microbacteriaceae</taxon>
        <taxon>Rhodoglobus</taxon>
    </lineage>
</organism>
<keyword evidence="3" id="KW-1185">Reference proteome</keyword>
<comment type="caution">
    <text evidence="2">The sequence shown here is derived from an EMBL/GenBank/DDBJ whole genome shotgun (WGS) entry which is preliminary data.</text>
</comment>
<dbReference type="Proteomes" id="UP000316560">
    <property type="component" value="Unassembled WGS sequence"/>
</dbReference>
<proteinExistence type="predicted"/>
<name>A0A8H2K8B2_9MICO</name>